<dbReference type="InterPro" id="IPR058548">
    <property type="entry name" value="MlaB-like_STAS"/>
</dbReference>
<evidence type="ECO:0000313" key="3">
    <source>
        <dbReference type="Proteomes" id="UP000198310"/>
    </source>
</evidence>
<dbReference type="InterPro" id="IPR036513">
    <property type="entry name" value="STAS_dom_sf"/>
</dbReference>
<keyword evidence="3" id="KW-1185">Reference proteome</keyword>
<dbReference type="Gene3D" id="3.30.750.24">
    <property type="entry name" value="STAS domain"/>
    <property type="match status" value="1"/>
</dbReference>
<dbReference type="PROSITE" id="PS50801">
    <property type="entry name" value="STAS"/>
    <property type="match status" value="1"/>
</dbReference>
<dbReference type="EMBL" id="FZNS01000017">
    <property type="protein sequence ID" value="SNS01685.1"/>
    <property type="molecule type" value="Genomic_DNA"/>
</dbReference>
<dbReference type="RefSeq" id="WP_089334306.1">
    <property type="nucleotide sequence ID" value="NZ_FZNS01000017.1"/>
</dbReference>
<reference evidence="3" key="1">
    <citation type="submission" date="2017-06" db="EMBL/GenBank/DDBJ databases">
        <authorList>
            <person name="Varghese N."/>
            <person name="Submissions S."/>
        </authorList>
    </citation>
    <scope>NUCLEOTIDE SEQUENCE [LARGE SCALE GENOMIC DNA]</scope>
    <source>
        <strain evidence="3">DSM 28041</strain>
    </source>
</reference>
<accession>A0A239B152</accession>
<dbReference type="Pfam" id="PF13466">
    <property type="entry name" value="STAS_2"/>
    <property type="match status" value="1"/>
</dbReference>
<dbReference type="AlphaFoldDB" id="A0A239B152"/>
<evidence type="ECO:0000313" key="2">
    <source>
        <dbReference type="EMBL" id="SNS01685.1"/>
    </source>
</evidence>
<name>A0A239B152_9BACT</name>
<feature type="domain" description="STAS" evidence="1">
    <location>
        <begin position="29"/>
        <end position="99"/>
    </location>
</feature>
<sequence>MDTNRLTLYAGGSPGRMGLQLRGPCATIADAQELEQRLRRLLSTGITILWIDCRQLSYLNRTGQRALLNTERYARTVGATLFWCGLTNSVLEELRSYGMHLLMRILPATSYMGPVEFLRTPLH</sequence>
<protein>
    <submittedName>
        <fullName evidence="2">Anti-anti-sigma regulatory factor (Antagonist of anti-sigma factor)</fullName>
    </submittedName>
</protein>
<organism evidence="2 3">
    <name type="scientific">Hymenobacter mucosus</name>
    <dbReference type="NCBI Taxonomy" id="1411120"/>
    <lineage>
        <taxon>Bacteria</taxon>
        <taxon>Pseudomonadati</taxon>
        <taxon>Bacteroidota</taxon>
        <taxon>Cytophagia</taxon>
        <taxon>Cytophagales</taxon>
        <taxon>Hymenobacteraceae</taxon>
        <taxon>Hymenobacter</taxon>
    </lineage>
</organism>
<dbReference type="CDD" id="cd07043">
    <property type="entry name" value="STAS_anti-anti-sigma_factors"/>
    <property type="match status" value="1"/>
</dbReference>
<dbReference type="SUPFAM" id="SSF52091">
    <property type="entry name" value="SpoIIaa-like"/>
    <property type="match status" value="1"/>
</dbReference>
<dbReference type="Proteomes" id="UP000198310">
    <property type="component" value="Unassembled WGS sequence"/>
</dbReference>
<proteinExistence type="predicted"/>
<evidence type="ECO:0000259" key="1">
    <source>
        <dbReference type="PROSITE" id="PS50801"/>
    </source>
</evidence>
<dbReference type="InterPro" id="IPR002645">
    <property type="entry name" value="STAS_dom"/>
</dbReference>
<gene>
    <name evidence="2" type="ORF">SAMN06269173_11732</name>
</gene>